<keyword evidence="4 6" id="KW-1133">Transmembrane helix</keyword>
<evidence type="ECO:0000256" key="6">
    <source>
        <dbReference type="SAM" id="Phobius"/>
    </source>
</evidence>
<accession>A0ABT9YYI7</accession>
<protein>
    <submittedName>
        <fullName evidence="8">Cytochrome c biogenesis protein</fullName>
    </submittedName>
</protein>
<proteinExistence type="predicted"/>
<evidence type="ECO:0000256" key="2">
    <source>
        <dbReference type="ARBA" id="ARBA00022692"/>
    </source>
</evidence>
<evidence type="ECO:0000313" key="8">
    <source>
        <dbReference type="EMBL" id="MDQ0225055.1"/>
    </source>
</evidence>
<evidence type="ECO:0000313" key="9">
    <source>
        <dbReference type="Proteomes" id="UP001232245"/>
    </source>
</evidence>
<dbReference type="Pfam" id="PF05140">
    <property type="entry name" value="ResB"/>
    <property type="match status" value="2"/>
</dbReference>
<sequence length="540" mass="62173">MNKVKCECGHVNPEGTILCESCGNTIAVREKTDSKKLLDMKYDGSARRSQTYKKTIVDKIWNFFSSVKVGVWIIVLLLIASALGTVFPQELYIPPTVTASEFYKDEYGILGQLYYMLGFHNLYGSWWYMVLVASLGISLVIASLDRFVPLYRALKKQGVTRHESFMKRQRLFSATKTNELPAEMIKERLAARRYKIREENGNIFAEKGRFSRWGPYVNHCGLIIFLIGAMLRFVPGMYVDEVLWLREGETAVIPGTDGKYYLKNEKFIMEVYEKDKEDEVFEDAISRVGDGSVVKNFQSNVILYERKGEIVHGATPELEEIQKKQIRVNEPLKFDSFSLYQVDYKLNELNKMTFSLIDKETEESFGQITVDLLDPQKEYDLGNGYKVEIATYLPDFYFDDDGEPATKTRVPNNPAFVFNMITPDKSEGETSFVAIQQTIEPNGDNKYKLKFENVETKNLTALTVRKDLTLWILGLGGAIFMIGVIQGMYWNHRRIWIKKNEDEILIAAHTNKNWYGIQNEMKTIFKDTALTIPKEQKDES</sequence>
<reference evidence="8 9" key="1">
    <citation type="submission" date="2023-07" db="EMBL/GenBank/DDBJ databases">
        <title>Genomic Encyclopedia of Type Strains, Phase IV (KMG-IV): sequencing the most valuable type-strain genomes for metagenomic binning, comparative biology and taxonomic classification.</title>
        <authorList>
            <person name="Goeker M."/>
        </authorList>
    </citation>
    <scope>NUCLEOTIDE SEQUENCE [LARGE SCALE GENOMIC DNA]</scope>
    <source>
        <strain evidence="8 9">DSM 17723</strain>
    </source>
</reference>
<feature type="transmembrane region" description="Helical" evidence="6">
    <location>
        <begin position="126"/>
        <end position="148"/>
    </location>
</feature>
<evidence type="ECO:0000259" key="7">
    <source>
        <dbReference type="Pfam" id="PF05140"/>
    </source>
</evidence>
<feature type="transmembrane region" description="Helical" evidence="6">
    <location>
        <begin position="69"/>
        <end position="87"/>
    </location>
</feature>
<keyword evidence="2 6" id="KW-0812">Transmembrane</keyword>
<keyword evidence="5 6" id="KW-0472">Membrane</keyword>
<dbReference type="PANTHER" id="PTHR31566:SF0">
    <property type="entry name" value="CYTOCHROME C BIOGENESIS PROTEIN CCS1, CHLOROPLASTIC"/>
    <property type="match status" value="1"/>
</dbReference>
<gene>
    <name evidence="8" type="ORF">J2S02_001384</name>
</gene>
<feature type="domain" description="ResB-like" evidence="7">
    <location>
        <begin position="67"/>
        <end position="429"/>
    </location>
</feature>
<evidence type="ECO:0000256" key="5">
    <source>
        <dbReference type="ARBA" id="ARBA00023136"/>
    </source>
</evidence>
<evidence type="ECO:0000256" key="4">
    <source>
        <dbReference type="ARBA" id="ARBA00022989"/>
    </source>
</evidence>
<feature type="domain" description="ResB-like" evidence="7">
    <location>
        <begin position="430"/>
        <end position="521"/>
    </location>
</feature>
<dbReference type="PANTHER" id="PTHR31566">
    <property type="entry name" value="CYTOCHROME C BIOGENESIS PROTEIN CCS1, CHLOROPLASTIC"/>
    <property type="match status" value="1"/>
</dbReference>
<name>A0ABT9YYI7_9BACI</name>
<feature type="transmembrane region" description="Helical" evidence="6">
    <location>
        <begin position="216"/>
        <end position="234"/>
    </location>
</feature>
<dbReference type="RefSeq" id="WP_174881321.1">
    <property type="nucleotide sequence ID" value="NZ_CADEPK010000350.1"/>
</dbReference>
<dbReference type="EMBL" id="JAUSTZ010000002">
    <property type="protein sequence ID" value="MDQ0225055.1"/>
    <property type="molecule type" value="Genomic_DNA"/>
</dbReference>
<evidence type="ECO:0000256" key="1">
    <source>
        <dbReference type="ARBA" id="ARBA00004141"/>
    </source>
</evidence>
<dbReference type="InterPro" id="IPR023494">
    <property type="entry name" value="Cyt_c_bgen_Ccs1/CcsB/ResB"/>
</dbReference>
<comment type="subcellular location">
    <subcellularLocation>
        <location evidence="1">Membrane</location>
        <topology evidence="1">Multi-pass membrane protein</topology>
    </subcellularLocation>
</comment>
<comment type="caution">
    <text evidence="8">The sequence shown here is derived from an EMBL/GenBank/DDBJ whole genome shotgun (WGS) entry which is preliminary data.</text>
</comment>
<dbReference type="Proteomes" id="UP001232245">
    <property type="component" value="Unassembled WGS sequence"/>
</dbReference>
<dbReference type="InterPro" id="IPR007816">
    <property type="entry name" value="ResB-like_domain"/>
</dbReference>
<feature type="transmembrane region" description="Helical" evidence="6">
    <location>
        <begin position="468"/>
        <end position="490"/>
    </location>
</feature>
<keyword evidence="9" id="KW-1185">Reference proteome</keyword>
<keyword evidence="3" id="KW-0201">Cytochrome c-type biogenesis</keyword>
<evidence type="ECO:0000256" key="3">
    <source>
        <dbReference type="ARBA" id="ARBA00022748"/>
    </source>
</evidence>
<organism evidence="8 9">
    <name type="scientific">Metabacillus niabensis</name>
    <dbReference type="NCBI Taxonomy" id="324854"/>
    <lineage>
        <taxon>Bacteria</taxon>
        <taxon>Bacillati</taxon>
        <taxon>Bacillota</taxon>
        <taxon>Bacilli</taxon>
        <taxon>Bacillales</taxon>
        <taxon>Bacillaceae</taxon>
        <taxon>Metabacillus</taxon>
    </lineage>
</organism>